<gene>
    <name evidence="2" type="ORF">ALC57_04945</name>
</gene>
<evidence type="ECO:0000313" key="3">
    <source>
        <dbReference type="Proteomes" id="UP000078492"/>
    </source>
</evidence>
<keyword evidence="3" id="KW-1185">Reference proteome</keyword>
<evidence type="ECO:0000256" key="1">
    <source>
        <dbReference type="SAM" id="MobiDB-lite"/>
    </source>
</evidence>
<reference evidence="2 3" key="1">
    <citation type="submission" date="2015-09" db="EMBL/GenBank/DDBJ databases">
        <title>Trachymyrmex cornetzi WGS genome.</title>
        <authorList>
            <person name="Nygaard S."/>
            <person name="Hu H."/>
            <person name="Boomsma J."/>
            <person name="Zhang G."/>
        </authorList>
    </citation>
    <scope>NUCLEOTIDE SEQUENCE [LARGE SCALE GENOMIC DNA]</scope>
    <source>
        <strain evidence="2">Tcor2-1</strain>
        <tissue evidence="2">Whole body</tissue>
    </source>
</reference>
<dbReference type="AlphaFoldDB" id="A0A151JCH2"/>
<feature type="region of interest" description="Disordered" evidence="1">
    <location>
        <begin position="1"/>
        <end position="52"/>
    </location>
</feature>
<evidence type="ECO:0000313" key="2">
    <source>
        <dbReference type="EMBL" id="KYN22655.1"/>
    </source>
</evidence>
<organism evidence="2 3">
    <name type="scientific">Trachymyrmex cornetzi</name>
    <dbReference type="NCBI Taxonomy" id="471704"/>
    <lineage>
        <taxon>Eukaryota</taxon>
        <taxon>Metazoa</taxon>
        <taxon>Ecdysozoa</taxon>
        <taxon>Arthropoda</taxon>
        <taxon>Hexapoda</taxon>
        <taxon>Insecta</taxon>
        <taxon>Pterygota</taxon>
        <taxon>Neoptera</taxon>
        <taxon>Endopterygota</taxon>
        <taxon>Hymenoptera</taxon>
        <taxon>Apocrita</taxon>
        <taxon>Aculeata</taxon>
        <taxon>Formicoidea</taxon>
        <taxon>Formicidae</taxon>
        <taxon>Myrmicinae</taxon>
        <taxon>Trachymyrmex</taxon>
    </lineage>
</organism>
<dbReference type="EMBL" id="KQ979091">
    <property type="protein sequence ID" value="KYN22655.1"/>
    <property type="molecule type" value="Genomic_DNA"/>
</dbReference>
<proteinExistence type="predicted"/>
<sequence length="58" mass="5844">RGSRLVRLPSRGTPTKGNAARATSEGRRGAHLPSANVGAGSGSPDVADDTGDDVVLLF</sequence>
<dbReference type="Proteomes" id="UP000078492">
    <property type="component" value="Unassembled WGS sequence"/>
</dbReference>
<feature type="non-terminal residue" evidence="2">
    <location>
        <position position="1"/>
    </location>
</feature>
<name>A0A151JCH2_9HYME</name>
<protein>
    <submittedName>
        <fullName evidence="2">Uncharacterized protein</fullName>
    </submittedName>
</protein>
<accession>A0A151JCH2</accession>